<dbReference type="AlphaFoldDB" id="A0A6J4I167"/>
<sequence>ETGLRDRRPARAGTACAGMAQRRRERRPADRRDRAAGHLRLRLPVLVPRLPQPRVPGSAGDEGETEGEGLGRAGEVHRRPDRLRRARHQHRRCGARVGRAIRTHRHRARPRLGLLAHPDGRLPNRWDAVDGHHRTAAGADRRSRRLQRRPGYRRRDDRTTARRVSRHCSRRDRRDRARL</sequence>
<feature type="compositionally biased region" description="Basic and acidic residues" evidence="1">
    <location>
        <begin position="27"/>
        <end position="36"/>
    </location>
</feature>
<evidence type="ECO:0000313" key="2">
    <source>
        <dbReference type="EMBL" id="CAA9238968.1"/>
    </source>
</evidence>
<feature type="non-terminal residue" evidence="2">
    <location>
        <position position="179"/>
    </location>
</feature>
<feature type="non-terminal residue" evidence="2">
    <location>
        <position position="1"/>
    </location>
</feature>
<feature type="compositionally biased region" description="Basic and acidic residues" evidence="1">
    <location>
        <begin position="118"/>
        <end position="133"/>
    </location>
</feature>
<feature type="region of interest" description="Disordered" evidence="1">
    <location>
        <begin position="111"/>
        <end position="179"/>
    </location>
</feature>
<feature type="compositionally biased region" description="Basic residues" evidence="1">
    <location>
        <begin position="79"/>
        <end position="95"/>
    </location>
</feature>
<feature type="compositionally biased region" description="Basic residues" evidence="1">
    <location>
        <begin position="161"/>
        <end position="171"/>
    </location>
</feature>
<dbReference type="EMBL" id="CADCTN010000100">
    <property type="protein sequence ID" value="CAA9238968.1"/>
    <property type="molecule type" value="Genomic_DNA"/>
</dbReference>
<name>A0A6J4I167_9ACTN</name>
<feature type="compositionally biased region" description="Basic residues" evidence="1">
    <location>
        <begin position="142"/>
        <end position="152"/>
    </location>
</feature>
<reference evidence="2" key="1">
    <citation type="submission" date="2020-02" db="EMBL/GenBank/DDBJ databases">
        <authorList>
            <person name="Meier V. D."/>
        </authorList>
    </citation>
    <scope>NUCLEOTIDE SEQUENCE</scope>
    <source>
        <strain evidence="2">AVDCRST_MAG52</strain>
    </source>
</reference>
<feature type="region of interest" description="Disordered" evidence="1">
    <location>
        <begin position="1"/>
        <end position="95"/>
    </location>
</feature>
<proteinExistence type="predicted"/>
<gene>
    <name evidence="2" type="ORF">AVDCRST_MAG52-1480</name>
</gene>
<accession>A0A6J4I167</accession>
<organism evidence="2">
    <name type="scientific">uncultured Blastococcus sp</name>
    <dbReference type="NCBI Taxonomy" id="217144"/>
    <lineage>
        <taxon>Bacteria</taxon>
        <taxon>Bacillati</taxon>
        <taxon>Actinomycetota</taxon>
        <taxon>Actinomycetes</taxon>
        <taxon>Geodermatophilales</taxon>
        <taxon>Geodermatophilaceae</taxon>
        <taxon>Blastococcus</taxon>
        <taxon>environmental samples</taxon>
    </lineage>
</organism>
<evidence type="ECO:0000256" key="1">
    <source>
        <dbReference type="SAM" id="MobiDB-lite"/>
    </source>
</evidence>
<protein>
    <submittedName>
        <fullName evidence="2">Uncharacterized protein</fullName>
    </submittedName>
</protein>